<proteinExistence type="predicted"/>
<dbReference type="AlphaFoldDB" id="X6MPE0"/>
<keyword evidence="1" id="KW-1133">Transmembrane helix</keyword>
<organism evidence="2 3">
    <name type="scientific">Reticulomyxa filosa</name>
    <dbReference type="NCBI Taxonomy" id="46433"/>
    <lineage>
        <taxon>Eukaryota</taxon>
        <taxon>Sar</taxon>
        <taxon>Rhizaria</taxon>
        <taxon>Retaria</taxon>
        <taxon>Foraminifera</taxon>
        <taxon>Monothalamids</taxon>
        <taxon>Reticulomyxidae</taxon>
        <taxon>Reticulomyxa</taxon>
    </lineage>
</organism>
<protein>
    <submittedName>
        <fullName evidence="2">Uncharacterized protein</fullName>
    </submittedName>
</protein>
<feature type="transmembrane region" description="Helical" evidence="1">
    <location>
        <begin position="20"/>
        <end position="48"/>
    </location>
</feature>
<sequence length="146" mass="18201">MIKKTKKVKLSISRHIKFYFFRFFHCFIFLNFLFVSIFCCFEVLFIAFQKLKLKFDPTVFVFEFYYYVMFRQWLVNKKDYPLFILLRYLIFAIENKKSFFCGIFYHYYAHYSRYFKFEPQFLNVLAHVVDRVFQSKKVNNLIAFLI</sequence>
<evidence type="ECO:0000313" key="3">
    <source>
        <dbReference type="Proteomes" id="UP000023152"/>
    </source>
</evidence>
<keyword evidence="1" id="KW-0812">Transmembrane</keyword>
<comment type="caution">
    <text evidence="2">The sequence shown here is derived from an EMBL/GenBank/DDBJ whole genome shotgun (WGS) entry which is preliminary data.</text>
</comment>
<dbReference type="EMBL" id="ASPP01019039">
    <property type="protein sequence ID" value="ETO15536.1"/>
    <property type="molecule type" value="Genomic_DNA"/>
</dbReference>
<dbReference type="Proteomes" id="UP000023152">
    <property type="component" value="Unassembled WGS sequence"/>
</dbReference>
<gene>
    <name evidence="2" type="ORF">RFI_21828</name>
</gene>
<reference evidence="2 3" key="1">
    <citation type="journal article" date="2013" name="Curr. Biol.">
        <title>The Genome of the Foraminiferan Reticulomyxa filosa.</title>
        <authorList>
            <person name="Glockner G."/>
            <person name="Hulsmann N."/>
            <person name="Schleicher M."/>
            <person name="Noegel A.A."/>
            <person name="Eichinger L."/>
            <person name="Gallinger C."/>
            <person name="Pawlowski J."/>
            <person name="Sierra R."/>
            <person name="Euteneuer U."/>
            <person name="Pillet L."/>
            <person name="Moustafa A."/>
            <person name="Platzer M."/>
            <person name="Groth M."/>
            <person name="Szafranski K."/>
            <person name="Schliwa M."/>
        </authorList>
    </citation>
    <scope>NUCLEOTIDE SEQUENCE [LARGE SCALE GENOMIC DNA]</scope>
</reference>
<keyword evidence="3" id="KW-1185">Reference proteome</keyword>
<keyword evidence="1" id="KW-0472">Membrane</keyword>
<evidence type="ECO:0000313" key="2">
    <source>
        <dbReference type="EMBL" id="ETO15536.1"/>
    </source>
</evidence>
<evidence type="ECO:0000256" key="1">
    <source>
        <dbReference type="SAM" id="Phobius"/>
    </source>
</evidence>
<name>X6MPE0_RETFI</name>
<accession>X6MPE0</accession>